<dbReference type="CDD" id="cd04301">
    <property type="entry name" value="NAT_SF"/>
    <property type="match status" value="1"/>
</dbReference>
<dbReference type="EMBL" id="JACXAE010000083">
    <property type="protein sequence ID" value="MBD2775582.1"/>
    <property type="molecule type" value="Genomic_DNA"/>
</dbReference>
<accession>A0A8J6XS45</accession>
<dbReference type="SUPFAM" id="SSF55729">
    <property type="entry name" value="Acyl-CoA N-acyltransferases (Nat)"/>
    <property type="match status" value="1"/>
</dbReference>
<dbReference type="Pfam" id="PF00583">
    <property type="entry name" value="Acetyltransf_1"/>
    <property type="match status" value="1"/>
</dbReference>
<dbReference type="AlphaFoldDB" id="A0A8J6XS45"/>
<dbReference type="PANTHER" id="PTHR42791">
    <property type="entry name" value="GNAT FAMILY ACETYLTRANSFERASE"/>
    <property type="match status" value="1"/>
</dbReference>
<keyword evidence="3" id="KW-1185">Reference proteome</keyword>
<reference evidence="2" key="1">
    <citation type="submission" date="2020-09" db="EMBL/GenBank/DDBJ databases">
        <title>Iningainema tapete sp. nov. (Scytonemataceae, Cyanobacteria) from greenhouses in central Florida (USA) produces two types of nodularin with biosynthetic potential for microcystin-LR and anabaenopeptins.</title>
        <authorList>
            <person name="Berthold D.E."/>
            <person name="Lefler F.W."/>
            <person name="Huang I.-S."/>
            <person name="Abdulla H."/>
            <person name="Zimba P.V."/>
            <person name="Laughinghouse H.D. IV."/>
        </authorList>
    </citation>
    <scope>NUCLEOTIDE SEQUENCE</scope>
    <source>
        <strain evidence="2">BLCCT55</strain>
    </source>
</reference>
<dbReference type="InterPro" id="IPR000182">
    <property type="entry name" value="GNAT_dom"/>
</dbReference>
<dbReference type="Gene3D" id="3.40.630.30">
    <property type="match status" value="1"/>
</dbReference>
<dbReference type="GO" id="GO:0016747">
    <property type="term" value="F:acyltransferase activity, transferring groups other than amino-acyl groups"/>
    <property type="evidence" value="ECO:0007669"/>
    <property type="project" value="InterPro"/>
</dbReference>
<feature type="domain" description="N-acetyltransferase" evidence="1">
    <location>
        <begin position="3"/>
        <end position="202"/>
    </location>
</feature>
<gene>
    <name evidence="2" type="ORF">ICL16_26875</name>
</gene>
<dbReference type="Proteomes" id="UP000629098">
    <property type="component" value="Unassembled WGS sequence"/>
</dbReference>
<proteinExistence type="predicted"/>
<evidence type="ECO:0000313" key="2">
    <source>
        <dbReference type="EMBL" id="MBD2775582.1"/>
    </source>
</evidence>
<dbReference type="InterPro" id="IPR016181">
    <property type="entry name" value="Acyl_CoA_acyltransferase"/>
</dbReference>
<protein>
    <submittedName>
        <fullName evidence="2">GNAT family N-acetyltransferase</fullName>
    </submittedName>
</protein>
<organism evidence="2 3">
    <name type="scientific">Iningainema tapete BLCC-T55</name>
    <dbReference type="NCBI Taxonomy" id="2748662"/>
    <lineage>
        <taxon>Bacteria</taxon>
        <taxon>Bacillati</taxon>
        <taxon>Cyanobacteriota</taxon>
        <taxon>Cyanophyceae</taxon>
        <taxon>Nostocales</taxon>
        <taxon>Scytonemataceae</taxon>
        <taxon>Iningainema tapete</taxon>
    </lineage>
</organism>
<dbReference type="InterPro" id="IPR052523">
    <property type="entry name" value="Trichothecene_AcTrans"/>
</dbReference>
<name>A0A8J6XS45_9CYAN</name>
<dbReference type="PANTHER" id="PTHR42791:SF1">
    <property type="entry name" value="N-ACETYLTRANSFERASE DOMAIN-CONTAINING PROTEIN"/>
    <property type="match status" value="1"/>
</dbReference>
<comment type="caution">
    <text evidence="2">The sequence shown here is derived from an EMBL/GenBank/DDBJ whole genome shotgun (WGS) entry which is preliminary data.</text>
</comment>
<evidence type="ECO:0000313" key="3">
    <source>
        <dbReference type="Proteomes" id="UP000629098"/>
    </source>
</evidence>
<evidence type="ECO:0000259" key="1">
    <source>
        <dbReference type="PROSITE" id="PS51186"/>
    </source>
</evidence>
<sequence>MTTEIVSLSLSQIDEASEILQDAFNQGPIFRYLIPEAEQTRANFLRWFFKRALRYSQHYNHVYTTAGNLKGVAVWLPPERSIDTNILQLIPTALALPFQLGWSKLGRGISLLSAIEERHKLDMPSPHWYLSILGVAPACQGQGVGSSLLQPILKRADNEGLPCYLETATQSAVRFYQRHGFEVVWTGTFTEGSPCLWTMKREAYSD</sequence>
<dbReference type="PROSITE" id="PS51186">
    <property type="entry name" value="GNAT"/>
    <property type="match status" value="1"/>
</dbReference>